<organism evidence="9 10">
    <name type="scientific">Croceimicrobium hydrocarbonivorans</name>
    <dbReference type="NCBI Taxonomy" id="2761580"/>
    <lineage>
        <taxon>Bacteria</taxon>
        <taxon>Pseudomonadati</taxon>
        <taxon>Bacteroidota</taxon>
        <taxon>Flavobacteriia</taxon>
        <taxon>Flavobacteriales</taxon>
        <taxon>Owenweeksiaceae</taxon>
        <taxon>Croceimicrobium</taxon>
    </lineage>
</organism>
<protein>
    <submittedName>
        <fullName evidence="9">Exosortase family protein XrtF</fullName>
    </submittedName>
</protein>
<keyword evidence="7 8" id="KW-0472">Membrane</keyword>
<gene>
    <name evidence="9" type="primary">xrtF</name>
    <name evidence="9" type="ORF">H4K34_02935</name>
</gene>
<feature type="transmembrane region" description="Helical" evidence="8">
    <location>
        <begin position="9"/>
        <end position="29"/>
    </location>
</feature>
<keyword evidence="10" id="KW-1185">Reference proteome</keyword>
<feature type="transmembrane region" description="Helical" evidence="8">
    <location>
        <begin position="119"/>
        <end position="139"/>
    </location>
</feature>
<keyword evidence="6 8" id="KW-1133">Transmembrane helix</keyword>
<reference evidence="9 10" key="1">
    <citation type="submission" date="2020-08" db="EMBL/GenBank/DDBJ databases">
        <title>Croceimicrobium hydrocarbonivorans gen. nov., sp. nov., a novel marine bacterium isolated from a bacterial consortium that degrades polyethylene terephthalate.</title>
        <authorList>
            <person name="Liu R."/>
        </authorList>
    </citation>
    <scope>NUCLEOTIDE SEQUENCE [LARGE SCALE GENOMIC DNA]</scope>
    <source>
        <strain evidence="9 10">A20-9</strain>
    </source>
</reference>
<dbReference type="InterPro" id="IPR026323">
    <property type="entry name" value="Exosortase-related_prot_XrtF"/>
</dbReference>
<dbReference type="GO" id="GO:0005886">
    <property type="term" value="C:plasma membrane"/>
    <property type="evidence" value="ECO:0007669"/>
    <property type="project" value="UniProtKB-SubCell"/>
</dbReference>
<accession>A0A7H0VGG8</accession>
<proteinExistence type="predicted"/>
<evidence type="ECO:0000256" key="5">
    <source>
        <dbReference type="ARBA" id="ARBA00022801"/>
    </source>
</evidence>
<dbReference type="GO" id="GO:0008233">
    <property type="term" value="F:peptidase activity"/>
    <property type="evidence" value="ECO:0007669"/>
    <property type="project" value="UniProtKB-KW"/>
</dbReference>
<dbReference type="NCBIfam" id="TIGR04128">
    <property type="entry name" value="exoso_Fjoh_1448"/>
    <property type="match status" value="1"/>
</dbReference>
<keyword evidence="5" id="KW-0378">Hydrolase</keyword>
<keyword evidence="4 8" id="KW-0812">Transmembrane</keyword>
<dbReference type="Proteomes" id="UP000516305">
    <property type="component" value="Chromosome"/>
</dbReference>
<dbReference type="EMBL" id="CP060139">
    <property type="protein sequence ID" value="QNR24816.1"/>
    <property type="molecule type" value="Genomic_DNA"/>
</dbReference>
<keyword evidence="3" id="KW-0645">Protease</keyword>
<dbReference type="AlphaFoldDB" id="A0A7H0VGG8"/>
<dbReference type="NCBIfam" id="TIGR04178">
    <property type="entry name" value="exo_archaeo"/>
    <property type="match status" value="1"/>
</dbReference>
<comment type="subcellular location">
    <subcellularLocation>
        <location evidence="1">Cell membrane</location>
        <topology evidence="1">Multi-pass membrane protein</topology>
    </subcellularLocation>
</comment>
<sequence>MWKEFKPTILFLIKFISIYLVGSGLYGYYISNYDLQEKLDPITRWVTYQCAGTAGMFGYDSEVVQNDHLAREENAEQTYDSLWLDRTYAISVEEGCNGINIMILFVAFVIGFGGKFLNTLLFIPAGLLFIHFANLGRLMLLSVLNVDFDGKGFHFFHKYGFTAVLYLAILILWYFWVMHWNGKSRSLAKKSEKDA</sequence>
<feature type="transmembrane region" description="Helical" evidence="8">
    <location>
        <begin position="159"/>
        <end position="177"/>
    </location>
</feature>
<evidence type="ECO:0000313" key="10">
    <source>
        <dbReference type="Proteomes" id="UP000516305"/>
    </source>
</evidence>
<evidence type="ECO:0000256" key="3">
    <source>
        <dbReference type="ARBA" id="ARBA00022670"/>
    </source>
</evidence>
<feature type="transmembrane region" description="Helical" evidence="8">
    <location>
        <begin position="88"/>
        <end position="112"/>
    </location>
</feature>
<dbReference type="RefSeq" id="WP_210759343.1">
    <property type="nucleotide sequence ID" value="NZ_CP060139.1"/>
</dbReference>
<evidence type="ECO:0000256" key="6">
    <source>
        <dbReference type="ARBA" id="ARBA00022989"/>
    </source>
</evidence>
<evidence type="ECO:0000256" key="1">
    <source>
        <dbReference type="ARBA" id="ARBA00004651"/>
    </source>
</evidence>
<dbReference type="GO" id="GO:0006508">
    <property type="term" value="P:proteolysis"/>
    <property type="evidence" value="ECO:0007669"/>
    <property type="project" value="UniProtKB-KW"/>
</dbReference>
<name>A0A7H0VGG8_9FLAO</name>
<evidence type="ECO:0000256" key="2">
    <source>
        <dbReference type="ARBA" id="ARBA00022475"/>
    </source>
</evidence>
<evidence type="ECO:0000256" key="7">
    <source>
        <dbReference type="ARBA" id="ARBA00023136"/>
    </source>
</evidence>
<dbReference type="KEGG" id="chyd:H4K34_02935"/>
<dbReference type="Pfam" id="PF09721">
    <property type="entry name" value="Exosortase_EpsH"/>
    <property type="match status" value="1"/>
</dbReference>
<dbReference type="InterPro" id="IPR026392">
    <property type="entry name" value="Exo/Archaeosortase_dom"/>
</dbReference>
<evidence type="ECO:0000256" key="8">
    <source>
        <dbReference type="SAM" id="Phobius"/>
    </source>
</evidence>
<keyword evidence="2" id="KW-1003">Cell membrane</keyword>
<evidence type="ECO:0000313" key="9">
    <source>
        <dbReference type="EMBL" id="QNR24816.1"/>
    </source>
</evidence>
<dbReference type="InterPro" id="IPR019127">
    <property type="entry name" value="Exosortase"/>
</dbReference>
<evidence type="ECO:0000256" key="4">
    <source>
        <dbReference type="ARBA" id="ARBA00022692"/>
    </source>
</evidence>